<dbReference type="SMART" id="SM00028">
    <property type="entry name" value="TPR"/>
    <property type="match status" value="4"/>
</dbReference>
<dbReference type="Pfam" id="PF13424">
    <property type="entry name" value="TPR_12"/>
    <property type="match status" value="1"/>
</dbReference>
<dbReference type="CDD" id="cd15831">
    <property type="entry name" value="BTAD"/>
    <property type="match status" value="1"/>
</dbReference>
<dbReference type="AlphaFoldDB" id="A0A9Q9IQT4"/>
<dbReference type="SUPFAM" id="SSF52540">
    <property type="entry name" value="P-loop containing nucleoside triphosphate hydrolases"/>
    <property type="match status" value="1"/>
</dbReference>
<keyword evidence="2" id="KW-0804">Transcription</keyword>
<gene>
    <name evidence="5" type="ORF">Daura_20165</name>
</gene>
<dbReference type="GO" id="GO:0043531">
    <property type="term" value="F:ADP binding"/>
    <property type="evidence" value="ECO:0007669"/>
    <property type="project" value="InterPro"/>
</dbReference>
<dbReference type="SMART" id="SM01043">
    <property type="entry name" value="BTAD"/>
    <property type="match status" value="1"/>
</dbReference>
<dbReference type="InterPro" id="IPR002182">
    <property type="entry name" value="NB-ARC"/>
</dbReference>
<dbReference type="Pfam" id="PF00931">
    <property type="entry name" value="NB-ARC"/>
    <property type="match status" value="1"/>
</dbReference>
<name>A0A9Q9IQT4_9ACTN</name>
<accession>A0A9Q9IQT4</accession>
<proteinExistence type="predicted"/>
<dbReference type="EMBL" id="CP073767">
    <property type="protein sequence ID" value="UWZ58280.1"/>
    <property type="molecule type" value="Genomic_DNA"/>
</dbReference>
<dbReference type="KEGG" id="daur:Daura_20165"/>
<dbReference type="InterPro" id="IPR016032">
    <property type="entry name" value="Sig_transdc_resp-reg_C-effctor"/>
</dbReference>
<dbReference type="SUPFAM" id="SSF48452">
    <property type="entry name" value="TPR-like"/>
    <property type="match status" value="3"/>
</dbReference>
<dbReference type="Gene3D" id="3.40.50.300">
    <property type="entry name" value="P-loop containing nucleotide triphosphate hydrolases"/>
    <property type="match status" value="1"/>
</dbReference>
<evidence type="ECO:0000256" key="1">
    <source>
        <dbReference type="ARBA" id="ARBA00023015"/>
    </source>
</evidence>
<dbReference type="InterPro" id="IPR011990">
    <property type="entry name" value="TPR-like_helical_dom_sf"/>
</dbReference>
<evidence type="ECO:0000259" key="4">
    <source>
        <dbReference type="SMART" id="SM01043"/>
    </source>
</evidence>
<dbReference type="Pfam" id="PF03704">
    <property type="entry name" value="BTAD"/>
    <property type="match status" value="1"/>
</dbReference>
<dbReference type="PRINTS" id="PR00364">
    <property type="entry name" value="DISEASERSIST"/>
</dbReference>
<sequence>MRFGLLGPVEVREEGRLLPAGGGRARLVLACLLVDADRLSPTDLLIAALWQAPPSSAKAQLHNLVSGLRRRYRPVDPALIETRPTGYTLRLGPHRLDLADFRALAERGRAAAEAGDHTAALALLDRALALWRGPALADLDGPGVAALRETLHRERLAAAEVKLDVALALGDHDTVLREVEPLVAAHPYAERLYRHQMLALAGAGRRAEALAVYRRAYRRLVDDVGMEPGPLLRATQRRILHGRPVAPPAAPPARPVPRQLPPAVELAGRGPLLEEIAGRLDGTGAPVVLLVGPGGVGKSGLAVAVAHRLRTVYPDGQLYADLRGSHGTPADPHRILERFLRALGVPAADLPADPEERVTLYRSHLAAARMLVVLDDAADEAQLRPLLTGSGGVLVTSRRQLAALLPVARFVVPALPAADAVRLLATGAGEARVAADPAAAREIVRLCGGLPLAVCIVAARLAVRPGTPLDELRRRLAAQRGRLDELTVGDLDVRASIALSHDALPADARRLLLRLSLVTAADWPRWVAQALLDAPAPHARTVLDQLAEVHLVEPLGRDATGQDRFRLHELVAEYARERHRTDEPPAERDGAVHRLLDGWLALAGAADELLGDATGAPGPRPASPPEDGARAVRAGALDWFETERAGLVAAVDQATAAHLPDVAAALALRMSTFLGNRGYADDWEHTLRTAIRGARAGGSHRLLARLLDALFKAHLQRDEHPRLPAVAAEQLAVATALGDVELQVLALRNAGLGALRLGRFDEAFDRLERAVATARGRAAPGPLLGETLDTLGFARWDTGDAATAVSLLEEALAVDTPPPGSLRAALRRYHYGLALTAAGRLDDAGHALTAALRTSLAVGDDLGTAYVEQALADVATGQGRLAEAAQRLERSLAVHRTVDRPDGHAETLRALGDLAAAEGRWSDATAALHQAVGIWQRIGATVQTARGLARLERVAAAAGDEAAAAAYRGRWRSVLGGLGLDESALHLPAGLTLRP</sequence>
<feature type="region of interest" description="Disordered" evidence="3">
    <location>
        <begin position="610"/>
        <end position="629"/>
    </location>
</feature>
<dbReference type="Proteomes" id="UP001058003">
    <property type="component" value="Chromosome"/>
</dbReference>
<dbReference type="SUPFAM" id="SSF46894">
    <property type="entry name" value="C-terminal effector domain of the bipartite response regulators"/>
    <property type="match status" value="1"/>
</dbReference>
<evidence type="ECO:0000256" key="3">
    <source>
        <dbReference type="SAM" id="MobiDB-lite"/>
    </source>
</evidence>
<dbReference type="InterPro" id="IPR051677">
    <property type="entry name" value="AfsR-DnrI-RedD_regulator"/>
</dbReference>
<evidence type="ECO:0000256" key="2">
    <source>
        <dbReference type="ARBA" id="ARBA00023163"/>
    </source>
</evidence>
<dbReference type="InterPro" id="IPR027417">
    <property type="entry name" value="P-loop_NTPase"/>
</dbReference>
<dbReference type="Gene3D" id="1.10.10.10">
    <property type="entry name" value="Winged helix-like DNA-binding domain superfamily/Winged helix DNA-binding domain"/>
    <property type="match status" value="1"/>
</dbReference>
<dbReference type="GO" id="GO:0006355">
    <property type="term" value="P:regulation of DNA-templated transcription"/>
    <property type="evidence" value="ECO:0007669"/>
    <property type="project" value="InterPro"/>
</dbReference>
<dbReference type="PANTHER" id="PTHR35807:SF1">
    <property type="entry name" value="TRANSCRIPTIONAL REGULATOR REDD"/>
    <property type="match status" value="1"/>
</dbReference>
<evidence type="ECO:0000313" key="5">
    <source>
        <dbReference type="EMBL" id="UWZ58280.1"/>
    </source>
</evidence>
<dbReference type="Gene3D" id="1.25.40.10">
    <property type="entry name" value="Tetratricopeptide repeat domain"/>
    <property type="match status" value="2"/>
</dbReference>
<feature type="domain" description="Bacterial transcriptional activator" evidence="4">
    <location>
        <begin position="96"/>
        <end position="240"/>
    </location>
</feature>
<reference evidence="5" key="1">
    <citation type="submission" date="2021-04" db="EMBL/GenBank/DDBJ databases">
        <title>Dactylosporangium aurantiacum NRRL B-8018 full assembly.</title>
        <authorList>
            <person name="Hartkoorn R.C."/>
            <person name="Beaudoing E."/>
            <person name="Hot D."/>
        </authorList>
    </citation>
    <scope>NUCLEOTIDE SEQUENCE</scope>
    <source>
        <strain evidence="5">NRRL B-8018</strain>
    </source>
</reference>
<organism evidence="5 6">
    <name type="scientific">Dactylosporangium aurantiacum</name>
    <dbReference type="NCBI Taxonomy" id="35754"/>
    <lineage>
        <taxon>Bacteria</taxon>
        <taxon>Bacillati</taxon>
        <taxon>Actinomycetota</taxon>
        <taxon>Actinomycetes</taxon>
        <taxon>Micromonosporales</taxon>
        <taxon>Micromonosporaceae</taxon>
        <taxon>Dactylosporangium</taxon>
    </lineage>
</organism>
<dbReference type="InterPro" id="IPR036388">
    <property type="entry name" value="WH-like_DNA-bd_sf"/>
</dbReference>
<dbReference type="PANTHER" id="PTHR35807">
    <property type="entry name" value="TRANSCRIPTIONAL REGULATOR REDD-RELATED"/>
    <property type="match status" value="1"/>
</dbReference>
<protein>
    <submittedName>
        <fullName evidence="5">Tetratricopeptide repeat protein</fullName>
    </submittedName>
</protein>
<keyword evidence="1" id="KW-0805">Transcription regulation</keyword>
<evidence type="ECO:0000313" key="6">
    <source>
        <dbReference type="Proteomes" id="UP001058003"/>
    </source>
</evidence>
<dbReference type="GO" id="GO:0003677">
    <property type="term" value="F:DNA binding"/>
    <property type="evidence" value="ECO:0007669"/>
    <property type="project" value="InterPro"/>
</dbReference>
<dbReference type="InterPro" id="IPR005158">
    <property type="entry name" value="BTAD"/>
</dbReference>
<dbReference type="RefSeq" id="WP_052387349.1">
    <property type="nucleotide sequence ID" value="NZ_CP073767.1"/>
</dbReference>
<keyword evidence="6" id="KW-1185">Reference proteome</keyword>
<dbReference type="InterPro" id="IPR019734">
    <property type="entry name" value="TPR_rpt"/>
</dbReference>